<dbReference type="Proteomes" id="UP000608154">
    <property type="component" value="Unassembled WGS sequence"/>
</dbReference>
<dbReference type="PANTHER" id="PTHR47870">
    <property type="entry name" value="CYTOCHROME C-TYPE BIOGENESIS PROTEIN CCMH"/>
    <property type="match status" value="1"/>
</dbReference>
<dbReference type="EMBL" id="BMHK01000006">
    <property type="protein sequence ID" value="GGB95461.1"/>
    <property type="molecule type" value="Genomic_DNA"/>
</dbReference>
<evidence type="ECO:0008006" key="7">
    <source>
        <dbReference type="Google" id="ProtNLM"/>
    </source>
</evidence>
<evidence type="ECO:0000256" key="2">
    <source>
        <dbReference type="ARBA" id="ARBA00022748"/>
    </source>
</evidence>
<dbReference type="PROSITE" id="PS50293">
    <property type="entry name" value="TPR_REGION"/>
    <property type="match status" value="1"/>
</dbReference>
<proteinExistence type="predicted"/>
<keyword evidence="6" id="KW-1185">Reference proteome</keyword>
<keyword evidence="3 4" id="KW-0802">TPR repeat</keyword>
<organism evidence="5 6">
    <name type="scientific">Novosphingobium endophyticum</name>
    <dbReference type="NCBI Taxonomy" id="1955250"/>
    <lineage>
        <taxon>Bacteria</taxon>
        <taxon>Pseudomonadati</taxon>
        <taxon>Pseudomonadota</taxon>
        <taxon>Alphaproteobacteria</taxon>
        <taxon>Sphingomonadales</taxon>
        <taxon>Sphingomonadaceae</taxon>
        <taxon>Novosphingobium</taxon>
    </lineage>
</organism>
<dbReference type="InterPro" id="IPR011990">
    <property type="entry name" value="TPR-like_helical_dom_sf"/>
</dbReference>
<dbReference type="GO" id="GO:0017004">
    <property type="term" value="P:cytochrome complex assembly"/>
    <property type="evidence" value="ECO:0007669"/>
    <property type="project" value="UniProtKB-KW"/>
</dbReference>
<evidence type="ECO:0000313" key="5">
    <source>
        <dbReference type="EMBL" id="GGB95461.1"/>
    </source>
</evidence>
<evidence type="ECO:0000256" key="3">
    <source>
        <dbReference type="ARBA" id="ARBA00022803"/>
    </source>
</evidence>
<dbReference type="InterPro" id="IPR019734">
    <property type="entry name" value="TPR_rpt"/>
</dbReference>
<keyword evidence="1" id="KW-0677">Repeat</keyword>
<dbReference type="InterPro" id="IPR051263">
    <property type="entry name" value="C-type_cytochrome_biogenesis"/>
</dbReference>
<dbReference type="SMART" id="SM00028">
    <property type="entry name" value="TPR"/>
    <property type="match status" value="2"/>
</dbReference>
<accession>A0A916TS84</accession>
<feature type="repeat" description="TPR" evidence="4">
    <location>
        <begin position="49"/>
        <end position="82"/>
    </location>
</feature>
<dbReference type="AlphaFoldDB" id="A0A916TS84"/>
<dbReference type="GO" id="GO:0005886">
    <property type="term" value="C:plasma membrane"/>
    <property type="evidence" value="ECO:0007669"/>
    <property type="project" value="TreeGrafter"/>
</dbReference>
<evidence type="ECO:0000256" key="4">
    <source>
        <dbReference type="PROSITE-ProRule" id="PRU00339"/>
    </source>
</evidence>
<dbReference type="Gene3D" id="1.25.40.10">
    <property type="entry name" value="Tetratricopeptide repeat domain"/>
    <property type="match status" value="2"/>
</dbReference>
<sequence>MIAGLVAVGAIGTAILRQDGDDAPSEAITAESAGIGDLEKAARESPEDSGTWQRLGLAYFEAGRFADAVRAYDKATQLAPGSALLWSALGEARVMASERDPMPAEAAAAFEKAVAIDPADPRARYFLAVKRDLGGDHQGAIDDWLALLKDTPPDAPWRGDLIRTIEQVAKIHKLDVSDRLAEAGAAAPASASSTPLAARAIPGPSADDLANAAGITPGEQRAMAEGMVARLETRLEGDPSNVDGWIMLMRSRKTLDQPEKASKALADAVAANPGKADYLRQQAAVLGIRQD</sequence>
<reference evidence="5" key="1">
    <citation type="journal article" date="2014" name="Int. J. Syst. Evol. Microbiol.">
        <title>Complete genome sequence of Corynebacterium casei LMG S-19264T (=DSM 44701T), isolated from a smear-ripened cheese.</title>
        <authorList>
            <consortium name="US DOE Joint Genome Institute (JGI-PGF)"/>
            <person name="Walter F."/>
            <person name="Albersmeier A."/>
            <person name="Kalinowski J."/>
            <person name="Ruckert C."/>
        </authorList>
    </citation>
    <scope>NUCLEOTIDE SEQUENCE</scope>
    <source>
        <strain evidence="5">CGMCC 1.15095</strain>
    </source>
</reference>
<dbReference type="Pfam" id="PF07719">
    <property type="entry name" value="TPR_2"/>
    <property type="match status" value="1"/>
</dbReference>
<evidence type="ECO:0000256" key="1">
    <source>
        <dbReference type="ARBA" id="ARBA00022737"/>
    </source>
</evidence>
<protein>
    <recommendedName>
        <fullName evidence="7">Tetratricopeptide repeat protein</fullName>
    </recommendedName>
</protein>
<name>A0A916TS84_9SPHN</name>
<reference evidence="5" key="2">
    <citation type="submission" date="2020-09" db="EMBL/GenBank/DDBJ databases">
        <authorList>
            <person name="Sun Q."/>
            <person name="Zhou Y."/>
        </authorList>
    </citation>
    <scope>NUCLEOTIDE SEQUENCE</scope>
    <source>
        <strain evidence="5">CGMCC 1.15095</strain>
    </source>
</reference>
<dbReference type="PROSITE" id="PS50005">
    <property type="entry name" value="TPR"/>
    <property type="match status" value="1"/>
</dbReference>
<dbReference type="Pfam" id="PF13432">
    <property type="entry name" value="TPR_16"/>
    <property type="match status" value="1"/>
</dbReference>
<comment type="caution">
    <text evidence="5">The sequence shown here is derived from an EMBL/GenBank/DDBJ whole genome shotgun (WGS) entry which is preliminary data.</text>
</comment>
<evidence type="ECO:0000313" key="6">
    <source>
        <dbReference type="Proteomes" id="UP000608154"/>
    </source>
</evidence>
<dbReference type="InterPro" id="IPR013105">
    <property type="entry name" value="TPR_2"/>
</dbReference>
<dbReference type="SUPFAM" id="SSF48452">
    <property type="entry name" value="TPR-like"/>
    <property type="match status" value="2"/>
</dbReference>
<gene>
    <name evidence="5" type="ORF">GCM10011494_12440</name>
</gene>
<dbReference type="PANTHER" id="PTHR47870:SF1">
    <property type="entry name" value="CYTOCHROME C-TYPE BIOGENESIS PROTEIN CCMH"/>
    <property type="match status" value="1"/>
</dbReference>
<keyword evidence="2" id="KW-0201">Cytochrome c-type biogenesis</keyword>